<evidence type="ECO:0000313" key="6">
    <source>
        <dbReference type="Proteomes" id="UP001596484"/>
    </source>
</evidence>
<sequence length="330" mass="34597">MAESSSDTGGATAQLGEDADLDHERGTRGQLVIKDRAISRIAVAAALQVPGVVRQSGGLSRLTGRDLPRAEVCMGTESVAVTLYIAVAWPCPIAVLSREVHREVGDRIAALTGLPMDRLHVVVAAAVPASAQDGAEVDCQQLAAPGTPPARLVPSRAPLTRPAAAPVALLVAGALLVLAVLTGREFLIAHEVIAPAAWLRNSIEWSARLHWQPWMLPAAVAAVFAGLALIFVAVKPRIRTHLPLGDAGSAVVWVRPTDVARMCSARARTVAGVRSVQTIVDGKRTTVHITPDGEVTAPALESAIREVVEPGLATLAAPRPLRIKVGRVRP</sequence>
<feature type="compositionally biased region" description="Polar residues" evidence="2">
    <location>
        <begin position="1"/>
        <end position="11"/>
    </location>
</feature>
<feature type="region of interest" description="Disordered" evidence="2">
    <location>
        <begin position="1"/>
        <end position="23"/>
    </location>
</feature>
<proteinExistence type="inferred from homology"/>
<dbReference type="EMBL" id="JBHTCS010000017">
    <property type="protein sequence ID" value="MFC7449127.1"/>
    <property type="molecule type" value="Genomic_DNA"/>
</dbReference>
<organism evidence="5 6">
    <name type="scientific">Rhodococcus daqingensis</name>
    <dbReference type="NCBI Taxonomy" id="2479363"/>
    <lineage>
        <taxon>Bacteria</taxon>
        <taxon>Bacillati</taxon>
        <taxon>Actinomycetota</taxon>
        <taxon>Actinomycetes</taxon>
        <taxon>Mycobacteriales</taxon>
        <taxon>Nocardiaceae</taxon>
        <taxon>Rhodococcus</taxon>
    </lineage>
</organism>
<reference evidence="6" key="1">
    <citation type="journal article" date="2019" name="Int. J. Syst. Evol. Microbiol.">
        <title>The Global Catalogue of Microorganisms (GCM) 10K type strain sequencing project: providing services to taxonomists for standard genome sequencing and annotation.</title>
        <authorList>
            <consortium name="The Broad Institute Genomics Platform"/>
            <consortium name="The Broad Institute Genome Sequencing Center for Infectious Disease"/>
            <person name="Wu L."/>
            <person name="Ma J."/>
        </authorList>
    </citation>
    <scope>NUCLEOTIDE SEQUENCE [LARGE SCALE GENOMIC DNA]</scope>
    <source>
        <strain evidence="6">ICMP 19430</strain>
    </source>
</reference>
<evidence type="ECO:0000259" key="4">
    <source>
        <dbReference type="Pfam" id="PF19803"/>
    </source>
</evidence>
<evidence type="ECO:0000256" key="1">
    <source>
        <dbReference type="ARBA" id="ARBA00005721"/>
    </source>
</evidence>
<evidence type="ECO:0000313" key="5">
    <source>
        <dbReference type="EMBL" id="MFC7449127.1"/>
    </source>
</evidence>
<accession>A0ABW2RZ30</accession>
<keyword evidence="3" id="KW-0472">Membrane</keyword>
<dbReference type="RefSeq" id="WP_378405849.1">
    <property type="nucleotide sequence ID" value="NZ_JBHTCS010000017.1"/>
</dbReference>
<keyword evidence="6" id="KW-1185">Reference proteome</keyword>
<dbReference type="Pfam" id="PF03780">
    <property type="entry name" value="Asp23"/>
    <property type="match status" value="1"/>
</dbReference>
<dbReference type="InterPro" id="IPR046253">
    <property type="entry name" value="DUF6286"/>
</dbReference>
<feature type="transmembrane region" description="Helical" evidence="3">
    <location>
        <begin position="214"/>
        <end position="234"/>
    </location>
</feature>
<protein>
    <submittedName>
        <fullName evidence="5">DUF6286 domain-containing protein</fullName>
    </submittedName>
</protein>
<keyword evidence="3" id="KW-0812">Transmembrane</keyword>
<comment type="caution">
    <text evidence="5">The sequence shown here is derived from an EMBL/GenBank/DDBJ whole genome shotgun (WGS) entry which is preliminary data.</text>
</comment>
<comment type="similarity">
    <text evidence="1">Belongs to the asp23 family.</text>
</comment>
<gene>
    <name evidence="5" type="ORF">ACFQS9_14615</name>
</gene>
<feature type="domain" description="DUF6286" evidence="4">
    <location>
        <begin position="225"/>
        <end position="325"/>
    </location>
</feature>
<dbReference type="Pfam" id="PF19803">
    <property type="entry name" value="DUF6286"/>
    <property type="match status" value="1"/>
</dbReference>
<evidence type="ECO:0000256" key="3">
    <source>
        <dbReference type="SAM" id="Phobius"/>
    </source>
</evidence>
<evidence type="ECO:0000256" key="2">
    <source>
        <dbReference type="SAM" id="MobiDB-lite"/>
    </source>
</evidence>
<name>A0ABW2RZ30_9NOCA</name>
<keyword evidence="3" id="KW-1133">Transmembrane helix</keyword>
<dbReference type="Proteomes" id="UP001596484">
    <property type="component" value="Unassembled WGS sequence"/>
</dbReference>
<dbReference type="InterPro" id="IPR005531">
    <property type="entry name" value="Asp23"/>
</dbReference>
<feature type="transmembrane region" description="Helical" evidence="3">
    <location>
        <begin position="163"/>
        <end position="181"/>
    </location>
</feature>